<evidence type="ECO:0000256" key="1">
    <source>
        <dbReference type="SAM" id="MobiDB-lite"/>
    </source>
</evidence>
<sequence>MMWYVAQVVVAVTVLCVSPQRVAGLKNEGTNRQRRSDDPHGGVKMGEINSVCDDAQHNIEVDWDPSSSTEYMCDEGVTLQPPLHVCLPNQIHYPDNEIPPTSGAHRPLWPDYGEYKYLPPQRWIHNLEHGAVVFLYHPCADQSDVEKMREVATSCLRKHIITPYKLLPPETPFAAVTWGCKLLMSHVQTSILRRFVKDHALQSPEGNVASKGQYTVELTTPARIVSDYHDSKICPGDEAVEETDDTVPQNVMELVSGNGNVPTYLATGAGTATGTGQDQPPSRPRNPYVVQSQQRRRRLSDEAARLHENVQRLIRAYKRLVETK</sequence>
<evidence type="ECO:0000313" key="4">
    <source>
        <dbReference type="Proteomes" id="UP001519460"/>
    </source>
</evidence>
<dbReference type="EMBL" id="JACVVK020000227">
    <property type="protein sequence ID" value="KAK7483378.1"/>
    <property type="molecule type" value="Genomic_DNA"/>
</dbReference>
<protein>
    <recommendedName>
        <fullName evidence="5">DUF3105 domain-containing protein</fullName>
    </recommendedName>
</protein>
<evidence type="ECO:0000313" key="3">
    <source>
        <dbReference type="EMBL" id="KAK7483378.1"/>
    </source>
</evidence>
<keyword evidence="4" id="KW-1185">Reference proteome</keyword>
<dbReference type="AlphaFoldDB" id="A0ABD0K8J3"/>
<keyword evidence="2" id="KW-0732">Signal</keyword>
<feature type="region of interest" description="Disordered" evidence="1">
    <location>
        <begin position="258"/>
        <end position="303"/>
    </location>
</feature>
<evidence type="ECO:0008006" key="5">
    <source>
        <dbReference type="Google" id="ProtNLM"/>
    </source>
</evidence>
<dbReference type="PANTHER" id="PTHR34179">
    <property type="entry name" value="TUMOR PROTEIN P53-INDUCIBLE PROTEIN 13"/>
    <property type="match status" value="1"/>
</dbReference>
<evidence type="ECO:0000256" key="2">
    <source>
        <dbReference type="SAM" id="SignalP"/>
    </source>
</evidence>
<comment type="caution">
    <text evidence="3">The sequence shown here is derived from an EMBL/GenBank/DDBJ whole genome shotgun (WGS) entry which is preliminary data.</text>
</comment>
<organism evidence="3 4">
    <name type="scientific">Batillaria attramentaria</name>
    <dbReference type="NCBI Taxonomy" id="370345"/>
    <lineage>
        <taxon>Eukaryota</taxon>
        <taxon>Metazoa</taxon>
        <taxon>Spiralia</taxon>
        <taxon>Lophotrochozoa</taxon>
        <taxon>Mollusca</taxon>
        <taxon>Gastropoda</taxon>
        <taxon>Caenogastropoda</taxon>
        <taxon>Sorbeoconcha</taxon>
        <taxon>Cerithioidea</taxon>
        <taxon>Batillariidae</taxon>
        <taxon>Batillaria</taxon>
    </lineage>
</organism>
<proteinExistence type="predicted"/>
<reference evidence="3 4" key="1">
    <citation type="journal article" date="2023" name="Sci. Data">
        <title>Genome assembly of the Korean intertidal mud-creeper Batillaria attramentaria.</title>
        <authorList>
            <person name="Patra A.K."/>
            <person name="Ho P.T."/>
            <person name="Jun S."/>
            <person name="Lee S.J."/>
            <person name="Kim Y."/>
            <person name="Won Y.J."/>
        </authorList>
    </citation>
    <scope>NUCLEOTIDE SEQUENCE [LARGE SCALE GENOMIC DNA]</scope>
    <source>
        <strain evidence="3">Wonlab-2016</strain>
    </source>
</reference>
<feature type="compositionally biased region" description="Low complexity" evidence="1">
    <location>
        <begin position="266"/>
        <end position="276"/>
    </location>
</feature>
<feature type="signal peptide" evidence="2">
    <location>
        <begin position="1"/>
        <end position="24"/>
    </location>
</feature>
<accession>A0ABD0K8J3</accession>
<gene>
    <name evidence="3" type="ORF">BaRGS_00025318</name>
</gene>
<dbReference type="Proteomes" id="UP001519460">
    <property type="component" value="Unassembled WGS sequence"/>
</dbReference>
<dbReference type="Pfam" id="PF11303">
    <property type="entry name" value="DUF3105"/>
    <property type="match status" value="1"/>
</dbReference>
<dbReference type="InterPro" id="IPR021454">
    <property type="entry name" value="DUF3105"/>
</dbReference>
<feature type="chain" id="PRO_5044786613" description="DUF3105 domain-containing protein" evidence="2">
    <location>
        <begin position="25"/>
        <end position="324"/>
    </location>
</feature>
<dbReference type="PANTHER" id="PTHR34179:SF1">
    <property type="entry name" value="TUMOR PROTEIN P53-INDUCIBLE PROTEIN 13"/>
    <property type="match status" value="1"/>
</dbReference>
<name>A0ABD0K8J3_9CAEN</name>